<dbReference type="Gene3D" id="1.20.1050.10">
    <property type="match status" value="1"/>
</dbReference>
<dbReference type="PROSITE" id="PS50404">
    <property type="entry name" value="GST_NTER"/>
    <property type="match status" value="1"/>
</dbReference>
<proteinExistence type="inferred from homology"/>
<reference evidence="6" key="1">
    <citation type="submission" date="2017-04" db="EMBL/GenBank/DDBJ databases">
        <authorList>
            <person name="Abreu V.A."/>
            <person name="Popin R.V."/>
            <person name="Rigonato J."/>
            <person name="Andreote A.P."/>
            <person name="Schaker P.C."/>
            <person name="Hoff-Risseti C."/>
            <person name="Alvarenga D.O."/>
            <person name="Varani A.M."/>
            <person name="Fiore M.F."/>
        </authorList>
    </citation>
    <scope>NUCLEOTIDE SEQUENCE [LARGE SCALE GENOMIC DNA]</scope>
    <source>
        <strain evidence="6">CENA303</strain>
    </source>
</reference>
<dbReference type="InterPro" id="IPR036249">
    <property type="entry name" value="Thioredoxin-like_sf"/>
</dbReference>
<dbReference type="AlphaFoldDB" id="A0A1X4GA27"/>
<evidence type="ECO:0000313" key="6">
    <source>
        <dbReference type="Proteomes" id="UP000192997"/>
    </source>
</evidence>
<dbReference type="InterPro" id="IPR036282">
    <property type="entry name" value="Glutathione-S-Trfase_C_sf"/>
</dbReference>
<dbReference type="RefSeq" id="WP_009343473.1">
    <property type="nucleotide sequence ID" value="NZ_NBYN01000015.1"/>
</dbReference>
<dbReference type="PANTHER" id="PTHR44051:SF8">
    <property type="entry name" value="GLUTATHIONE S-TRANSFERASE GSTA"/>
    <property type="match status" value="1"/>
</dbReference>
<dbReference type="CDD" id="cd03046">
    <property type="entry name" value="GST_N_GTT1_like"/>
    <property type="match status" value="1"/>
</dbReference>
<dbReference type="FunFam" id="3.40.30.10:FF:000039">
    <property type="entry name" value="Glutathione S-transferase domain"/>
    <property type="match status" value="1"/>
</dbReference>
<dbReference type="SFLD" id="SFLDG00358">
    <property type="entry name" value="Main_(cytGST)"/>
    <property type="match status" value="1"/>
</dbReference>
<protein>
    <submittedName>
        <fullName evidence="5">Glutathione S-transferase</fullName>
    </submittedName>
</protein>
<dbReference type="Pfam" id="PF14497">
    <property type="entry name" value="GST_C_3"/>
    <property type="match status" value="1"/>
</dbReference>
<dbReference type="Pfam" id="PF02798">
    <property type="entry name" value="GST_N"/>
    <property type="match status" value="1"/>
</dbReference>
<dbReference type="InterPro" id="IPR010987">
    <property type="entry name" value="Glutathione-S-Trfase_C-like"/>
</dbReference>
<name>A0A1X4GA27_9CYAN</name>
<sequence>MLKLYGSLFSRASIIKWYLEELNVPYEFVNLDMKAGEHLKPDFLAINPIGKVPAIVDGELKLWESGAILLYLAEKYGQVPPSLETKAFFYQWVLFANSTLATGIFIETNRDKEMPRLLGPLNDIFSQQPFLLGDQFTVADVAVGSILSYIPIMLKLDLSDYPAVLNYMHNISLRPAFQNTIGTKRN</sequence>
<dbReference type="GO" id="GO:0016740">
    <property type="term" value="F:transferase activity"/>
    <property type="evidence" value="ECO:0007669"/>
    <property type="project" value="UniProtKB-KW"/>
</dbReference>
<evidence type="ECO:0000313" key="5">
    <source>
        <dbReference type="EMBL" id="OSO94041.1"/>
    </source>
</evidence>
<feature type="domain" description="GST C-terminal" evidence="4">
    <location>
        <begin position="61"/>
        <end position="186"/>
    </location>
</feature>
<dbReference type="PROSITE" id="PS50405">
    <property type="entry name" value="GST_CTER"/>
    <property type="match status" value="1"/>
</dbReference>
<dbReference type="InterPro" id="IPR004046">
    <property type="entry name" value="GST_C"/>
</dbReference>
<evidence type="ECO:0000256" key="1">
    <source>
        <dbReference type="ARBA" id="ARBA00007409"/>
    </source>
</evidence>
<dbReference type="PANTHER" id="PTHR44051">
    <property type="entry name" value="GLUTATHIONE S-TRANSFERASE-RELATED"/>
    <property type="match status" value="1"/>
</dbReference>
<dbReference type="EMBL" id="NBYN01000015">
    <property type="protein sequence ID" value="OSO94041.1"/>
    <property type="molecule type" value="Genomic_DNA"/>
</dbReference>
<evidence type="ECO:0000259" key="3">
    <source>
        <dbReference type="PROSITE" id="PS50404"/>
    </source>
</evidence>
<dbReference type="SUPFAM" id="SSF47616">
    <property type="entry name" value="GST C-terminal domain-like"/>
    <property type="match status" value="1"/>
</dbReference>
<comment type="caution">
    <text evidence="5">The sequence shown here is derived from an EMBL/GenBank/DDBJ whole genome shotgun (WGS) entry which is preliminary data.</text>
</comment>
<dbReference type="SUPFAM" id="SSF52833">
    <property type="entry name" value="Thioredoxin-like"/>
    <property type="match status" value="1"/>
</dbReference>
<keyword evidence="2 5" id="KW-0808">Transferase</keyword>
<evidence type="ECO:0000256" key="2">
    <source>
        <dbReference type="ARBA" id="ARBA00022679"/>
    </source>
</evidence>
<comment type="similarity">
    <text evidence="1">Belongs to the GST superfamily.</text>
</comment>
<dbReference type="Proteomes" id="UP000192997">
    <property type="component" value="Unassembled WGS sequence"/>
</dbReference>
<gene>
    <name evidence="5" type="ORF">B7O87_04275</name>
</gene>
<dbReference type="InterPro" id="IPR004045">
    <property type="entry name" value="Glutathione_S-Trfase_N"/>
</dbReference>
<feature type="domain" description="GST N-terminal" evidence="3">
    <location>
        <begin position="1"/>
        <end position="80"/>
    </location>
</feature>
<dbReference type="SFLD" id="SFLDS00019">
    <property type="entry name" value="Glutathione_Transferase_(cytos"/>
    <property type="match status" value="1"/>
</dbReference>
<evidence type="ECO:0000259" key="4">
    <source>
        <dbReference type="PROSITE" id="PS50405"/>
    </source>
</evidence>
<dbReference type="Gene3D" id="3.40.30.10">
    <property type="entry name" value="Glutaredoxin"/>
    <property type="match status" value="1"/>
</dbReference>
<accession>A0A1X4GA27</accession>
<organism evidence="5 6">
    <name type="scientific">Cylindrospermopsis raciborskii CENA303</name>
    <dbReference type="NCBI Taxonomy" id="1170769"/>
    <lineage>
        <taxon>Bacteria</taxon>
        <taxon>Bacillati</taxon>
        <taxon>Cyanobacteriota</taxon>
        <taxon>Cyanophyceae</taxon>
        <taxon>Nostocales</taxon>
        <taxon>Aphanizomenonaceae</taxon>
        <taxon>Cylindrospermopsis</taxon>
    </lineage>
</organism>
<dbReference type="InterPro" id="IPR040079">
    <property type="entry name" value="Glutathione_S-Trfase"/>
</dbReference>